<dbReference type="HOGENOM" id="CLU_2823783_0_0_11"/>
<gene>
    <name evidence="2" type="ordered locus">DIP0249</name>
</gene>
<dbReference type="Proteomes" id="UP000002198">
    <property type="component" value="Chromosome"/>
</dbReference>
<organism evidence="2 3">
    <name type="scientific">Corynebacterium diphtheriae (strain ATCC 700971 / NCTC 13129 / Biotype gravis)</name>
    <dbReference type="NCBI Taxonomy" id="257309"/>
    <lineage>
        <taxon>Bacteria</taxon>
        <taxon>Bacillati</taxon>
        <taxon>Actinomycetota</taxon>
        <taxon>Actinomycetes</taxon>
        <taxon>Mycobacteriales</taxon>
        <taxon>Corynebacteriaceae</taxon>
        <taxon>Corynebacterium</taxon>
    </lineage>
</organism>
<evidence type="ECO:0000313" key="2">
    <source>
        <dbReference type="EMBL" id="CAE48754.1"/>
    </source>
</evidence>
<evidence type="ECO:0000313" key="3">
    <source>
        <dbReference type="Proteomes" id="UP000002198"/>
    </source>
</evidence>
<feature type="compositionally biased region" description="Basic and acidic residues" evidence="1">
    <location>
        <begin position="35"/>
        <end position="44"/>
    </location>
</feature>
<accession>Q6NJZ2</accession>
<keyword evidence="3" id="KW-1185">Reference proteome</keyword>
<sequence length="66" mass="7383">MSSLCQNFLAFAAFPQVGNIRNGLIWHELLIPPAEPREPREPAEPPKPANPNQGLHWKTISRSLVV</sequence>
<name>Q6NJZ2_CORDI</name>
<feature type="region of interest" description="Disordered" evidence="1">
    <location>
        <begin position="35"/>
        <end position="55"/>
    </location>
</feature>
<proteinExistence type="predicted"/>
<dbReference type="STRING" id="257309.DIP0249"/>
<evidence type="ECO:0000256" key="1">
    <source>
        <dbReference type="SAM" id="MobiDB-lite"/>
    </source>
</evidence>
<protein>
    <submittedName>
        <fullName evidence="2">Uncharacterized protein</fullName>
    </submittedName>
</protein>
<dbReference type="AlphaFoldDB" id="Q6NJZ2"/>
<dbReference type="KEGG" id="cdi:DIP0249"/>
<reference evidence="2 3" key="1">
    <citation type="journal article" date="2003" name="Nucleic Acids Res.">
        <title>The complete genome sequence and analysis of Corynebacterium diphtheriae NCTC13129.</title>
        <authorList>
            <person name="Cerdeno-Tarraga A.M."/>
            <person name="Efstratiou A."/>
            <person name="Dover L.G."/>
            <person name="Holden M.T.G."/>
            <person name="Pallen M."/>
            <person name="Bentley S.D."/>
            <person name="Besra G.S."/>
            <person name="Churcher C."/>
            <person name="James K.D."/>
            <person name="De Zoysa A."/>
            <person name="Chillingworth T."/>
            <person name="Cronin A."/>
            <person name="Dowd L."/>
            <person name="Feltwell T."/>
            <person name="Hamlin N."/>
            <person name="Holroyd S."/>
            <person name="Jagels K."/>
            <person name="Moule S."/>
            <person name="Quail M.A."/>
            <person name="Rabbinowitsch E."/>
            <person name="Rutherford K."/>
            <person name="Thomson N.R."/>
            <person name="Unwin L."/>
            <person name="Whitehead S."/>
            <person name="Barrell B.G.Parkhill.J."/>
        </authorList>
    </citation>
    <scope>NUCLEOTIDE SEQUENCE [LARGE SCALE GENOMIC DNA]</scope>
    <source>
        <strain evidence="3">ATCC 700971 / NCTC 13129 / Biotype gravis</strain>
    </source>
</reference>
<dbReference type="EMBL" id="BX248354">
    <property type="protein sequence ID" value="CAE48754.1"/>
    <property type="molecule type" value="Genomic_DNA"/>
</dbReference>